<dbReference type="OrthoDB" id="354835at2759"/>
<name>A0A6P6S054_9EIME</name>
<protein>
    <submittedName>
        <fullName evidence="3">Uncharacterized protein LOC113147263</fullName>
    </submittedName>
</protein>
<evidence type="ECO:0000313" key="3">
    <source>
        <dbReference type="RefSeq" id="XP_026192997.1"/>
    </source>
</evidence>
<dbReference type="GeneID" id="113147263"/>
<proteinExistence type="predicted"/>
<feature type="compositionally biased region" description="Basic and acidic residues" evidence="1">
    <location>
        <begin position="29"/>
        <end position="39"/>
    </location>
</feature>
<dbReference type="RefSeq" id="XP_026192997.1">
    <property type="nucleotide sequence ID" value="XM_026337212.1"/>
</dbReference>
<dbReference type="InterPro" id="IPR036047">
    <property type="entry name" value="F-box-like_dom_sf"/>
</dbReference>
<sequence length="592" mass="63441">MAPTVTSDSSDNFEAAASRTASESSSESSSRESSSEKLKVPSARDWTRLVGACRRTSWAERPQDAKAPAGRVGAAAAAVGQYGKGEPCSNRRPSSSAASTGSNRSRSSRSTAEYFLAAERLSDHTSLSSDSSRGASLEALDSEQGGVSPEGCTPERTSQAAPSFLPEASSISAAAAAFLPVPDAAHRFLTALTRRFSLRTDGQASGQPSGEELQAVGSQEGGAASKAGEPLLRIEPRRLPSDFFLDFPIGCLHSVFRFLLPEETLRVAGVCAVWREAVFGCYGAFAFATSIHLEGPWLRLGKRERQHALLQLQRLQHLKVPAAAFCQKGGLTLKEVAAVVARNCASLKTLSISSPESPLSDRSPAHRPFSLRPLSFPRLIVLCLLGSQTLEWLHVFCNCEFAHVQKLEVTYFPLPKDHWSWKVLPDFTALGVRGLQRILNQMPALQRFTLGFQVQSEIGPAGALDPPEGPFETAEQEPLEDVAIRVLPPLAGELGGPEPYGGRSRLRASRGQITEADLSDIFAVAYIRAGGAGNLKRIVFIQREPLQAPGGPPEALGDPQDDMGTIAEFVSGAASFCAWYVADVLERAPTIF</sequence>
<feature type="compositionally biased region" description="Low complexity" evidence="1">
    <location>
        <begin position="14"/>
        <end position="28"/>
    </location>
</feature>
<feature type="region of interest" description="Disordered" evidence="1">
    <location>
        <begin position="200"/>
        <end position="227"/>
    </location>
</feature>
<dbReference type="SUPFAM" id="SSF81383">
    <property type="entry name" value="F-box domain"/>
    <property type="match status" value="1"/>
</dbReference>
<accession>A0A6P6S054</accession>
<evidence type="ECO:0000313" key="2">
    <source>
        <dbReference type="Proteomes" id="UP000515125"/>
    </source>
</evidence>
<dbReference type="AlphaFoldDB" id="A0A6P6S054"/>
<organism evidence="2 3">
    <name type="scientific">Cyclospora cayetanensis</name>
    <dbReference type="NCBI Taxonomy" id="88456"/>
    <lineage>
        <taxon>Eukaryota</taxon>
        <taxon>Sar</taxon>
        <taxon>Alveolata</taxon>
        <taxon>Apicomplexa</taxon>
        <taxon>Conoidasida</taxon>
        <taxon>Coccidia</taxon>
        <taxon>Eucoccidiorida</taxon>
        <taxon>Eimeriorina</taxon>
        <taxon>Eimeriidae</taxon>
        <taxon>Cyclospora</taxon>
    </lineage>
</organism>
<gene>
    <name evidence="3" type="primary">LOC113147263</name>
</gene>
<feature type="region of interest" description="Disordered" evidence="1">
    <location>
        <begin position="1"/>
        <end position="164"/>
    </location>
</feature>
<feature type="compositionally biased region" description="Low complexity" evidence="1">
    <location>
        <begin position="124"/>
        <end position="136"/>
    </location>
</feature>
<feature type="compositionally biased region" description="Polar residues" evidence="1">
    <location>
        <begin position="1"/>
        <end position="12"/>
    </location>
</feature>
<feature type="compositionally biased region" description="Low complexity" evidence="1">
    <location>
        <begin position="65"/>
        <end position="112"/>
    </location>
</feature>
<keyword evidence="2" id="KW-1185">Reference proteome</keyword>
<dbReference type="Proteomes" id="UP000515125">
    <property type="component" value="Unplaced"/>
</dbReference>
<reference evidence="3" key="1">
    <citation type="submission" date="2025-08" db="UniProtKB">
        <authorList>
            <consortium name="RefSeq"/>
        </authorList>
    </citation>
    <scope>IDENTIFICATION</scope>
</reference>
<evidence type="ECO:0000256" key="1">
    <source>
        <dbReference type="SAM" id="MobiDB-lite"/>
    </source>
</evidence>